<name>A0A2R6NWD0_9APHY</name>
<dbReference type="Gene3D" id="3.40.50.1820">
    <property type="entry name" value="alpha/beta hydrolase"/>
    <property type="match status" value="1"/>
</dbReference>
<accession>A0A2R6NWD0</accession>
<dbReference type="AlphaFoldDB" id="A0A2R6NWD0"/>
<proteinExistence type="inferred from homology"/>
<evidence type="ECO:0000256" key="4">
    <source>
        <dbReference type="ARBA" id="ARBA00022801"/>
    </source>
</evidence>
<dbReference type="Pfam" id="PF00450">
    <property type="entry name" value="Peptidase_S10"/>
    <property type="match status" value="1"/>
</dbReference>
<dbReference type="SUPFAM" id="SSF53474">
    <property type="entry name" value="alpha/beta-Hydrolases"/>
    <property type="match status" value="1"/>
</dbReference>
<evidence type="ECO:0000256" key="2">
    <source>
        <dbReference type="ARBA" id="ARBA00022645"/>
    </source>
</evidence>
<dbReference type="InterPro" id="IPR029058">
    <property type="entry name" value="AB_hydrolase_fold"/>
</dbReference>
<keyword evidence="7" id="KW-1185">Reference proteome</keyword>
<keyword evidence="3" id="KW-0645">Protease</keyword>
<gene>
    <name evidence="6" type="ORF">PHLCEN_2v7537</name>
</gene>
<dbReference type="EMBL" id="MLYV02000755">
    <property type="protein sequence ID" value="PSR78205.1"/>
    <property type="molecule type" value="Genomic_DNA"/>
</dbReference>
<protein>
    <submittedName>
        <fullName evidence="6">Uncharacterized protein</fullName>
    </submittedName>
</protein>
<evidence type="ECO:0000256" key="5">
    <source>
        <dbReference type="ARBA" id="ARBA00023180"/>
    </source>
</evidence>
<evidence type="ECO:0000313" key="7">
    <source>
        <dbReference type="Proteomes" id="UP000186601"/>
    </source>
</evidence>
<comment type="caution">
    <text evidence="6">The sequence shown here is derived from an EMBL/GenBank/DDBJ whole genome shotgun (WGS) entry which is preliminary data.</text>
</comment>
<dbReference type="GO" id="GO:0006508">
    <property type="term" value="P:proteolysis"/>
    <property type="evidence" value="ECO:0007669"/>
    <property type="project" value="UniProtKB-KW"/>
</dbReference>
<dbReference type="OrthoDB" id="443318at2759"/>
<sequence length="182" mass="19464">MVFFTELATNATKNGVHIITYVGNDDGISPHFGTEVTIQNTTFGGIQGFTRRPSTPWFDDNGNWAGIVHQERNWTYALIYGAGHEVPTAQPVAAYTFFREFVLGDNPTGRIKSDGDVVAVIGGENPTLNQTAIPGQLGIVFGSKSAQGLYTFPSATIAAWESFVSFVPITGTDALQPTSTSG</sequence>
<evidence type="ECO:0000256" key="3">
    <source>
        <dbReference type="ARBA" id="ARBA00022670"/>
    </source>
</evidence>
<keyword evidence="5" id="KW-0325">Glycoprotein</keyword>
<dbReference type="InterPro" id="IPR001563">
    <property type="entry name" value="Peptidase_S10"/>
</dbReference>
<keyword evidence="4" id="KW-0378">Hydrolase</keyword>
<evidence type="ECO:0000313" key="6">
    <source>
        <dbReference type="EMBL" id="PSR78205.1"/>
    </source>
</evidence>
<dbReference type="Proteomes" id="UP000186601">
    <property type="component" value="Unassembled WGS sequence"/>
</dbReference>
<keyword evidence="2" id="KW-0121">Carboxypeptidase</keyword>
<dbReference type="GO" id="GO:0004185">
    <property type="term" value="F:serine-type carboxypeptidase activity"/>
    <property type="evidence" value="ECO:0007669"/>
    <property type="project" value="InterPro"/>
</dbReference>
<comment type="similarity">
    <text evidence="1">Belongs to the peptidase S10 family.</text>
</comment>
<evidence type="ECO:0000256" key="1">
    <source>
        <dbReference type="ARBA" id="ARBA00009431"/>
    </source>
</evidence>
<organism evidence="6 7">
    <name type="scientific">Hermanssonia centrifuga</name>
    <dbReference type="NCBI Taxonomy" id="98765"/>
    <lineage>
        <taxon>Eukaryota</taxon>
        <taxon>Fungi</taxon>
        <taxon>Dikarya</taxon>
        <taxon>Basidiomycota</taxon>
        <taxon>Agaricomycotina</taxon>
        <taxon>Agaricomycetes</taxon>
        <taxon>Polyporales</taxon>
        <taxon>Meruliaceae</taxon>
        <taxon>Hermanssonia</taxon>
    </lineage>
</organism>
<dbReference type="STRING" id="98765.A0A2R6NWD0"/>
<reference evidence="6 7" key="1">
    <citation type="submission" date="2018-02" db="EMBL/GenBank/DDBJ databases">
        <title>Genome sequence of the basidiomycete white-rot fungus Phlebia centrifuga.</title>
        <authorList>
            <person name="Granchi Z."/>
            <person name="Peng M."/>
            <person name="de Vries R.P."/>
            <person name="Hilden K."/>
            <person name="Makela M.R."/>
            <person name="Grigoriev I."/>
            <person name="Riley R."/>
        </authorList>
    </citation>
    <scope>NUCLEOTIDE SEQUENCE [LARGE SCALE GENOMIC DNA]</scope>
    <source>
        <strain evidence="6 7">FBCC195</strain>
    </source>
</reference>